<dbReference type="Proteomes" id="UP000644507">
    <property type="component" value="Unassembled WGS sequence"/>
</dbReference>
<dbReference type="AlphaFoldDB" id="A0A918TRS3"/>
<dbReference type="GO" id="GO:0000160">
    <property type="term" value="P:phosphorelay signal transduction system"/>
    <property type="evidence" value="ECO:0007669"/>
    <property type="project" value="InterPro"/>
</dbReference>
<dbReference type="InterPro" id="IPR008207">
    <property type="entry name" value="Sig_transdc_His_kin_Hpt_dom"/>
</dbReference>
<evidence type="ECO:0000259" key="2">
    <source>
        <dbReference type="PROSITE" id="PS50894"/>
    </source>
</evidence>
<accession>A0A918TRS3</accession>
<dbReference type="CDD" id="cd00088">
    <property type="entry name" value="HPT"/>
    <property type="match status" value="1"/>
</dbReference>
<dbReference type="RefSeq" id="WP_189571159.1">
    <property type="nucleotide sequence ID" value="NZ_BMXI01000012.1"/>
</dbReference>
<keyword evidence="1" id="KW-0597">Phosphoprotein</keyword>
<dbReference type="SUPFAM" id="SSF47226">
    <property type="entry name" value="Histidine-containing phosphotransfer domain, HPT domain"/>
    <property type="match status" value="1"/>
</dbReference>
<organism evidence="3 4">
    <name type="scientific">Roseibacillus persicicus</name>
    <dbReference type="NCBI Taxonomy" id="454148"/>
    <lineage>
        <taxon>Bacteria</taxon>
        <taxon>Pseudomonadati</taxon>
        <taxon>Verrucomicrobiota</taxon>
        <taxon>Verrucomicrobiia</taxon>
        <taxon>Verrucomicrobiales</taxon>
        <taxon>Verrucomicrobiaceae</taxon>
        <taxon>Roseibacillus</taxon>
    </lineage>
</organism>
<evidence type="ECO:0000313" key="3">
    <source>
        <dbReference type="EMBL" id="GHC59657.1"/>
    </source>
</evidence>
<feature type="domain" description="HPt" evidence="2">
    <location>
        <begin position="19"/>
        <end position="115"/>
    </location>
</feature>
<protein>
    <recommendedName>
        <fullName evidence="2">HPt domain-containing protein</fullName>
    </recommendedName>
</protein>
<dbReference type="SMART" id="SM00073">
    <property type="entry name" value="HPT"/>
    <property type="match status" value="1"/>
</dbReference>
<reference evidence="3" key="1">
    <citation type="journal article" date="2014" name="Int. J. Syst. Evol. Microbiol.">
        <title>Complete genome sequence of Corynebacterium casei LMG S-19264T (=DSM 44701T), isolated from a smear-ripened cheese.</title>
        <authorList>
            <consortium name="US DOE Joint Genome Institute (JGI-PGF)"/>
            <person name="Walter F."/>
            <person name="Albersmeier A."/>
            <person name="Kalinowski J."/>
            <person name="Ruckert C."/>
        </authorList>
    </citation>
    <scope>NUCLEOTIDE SEQUENCE</scope>
    <source>
        <strain evidence="3">KCTC 12988</strain>
    </source>
</reference>
<dbReference type="PROSITE" id="PS50894">
    <property type="entry name" value="HPT"/>
    <property type="match status" value="1"/>
</dbReference>
<evidence type="ECO:0000256" key="1">
    <source>
        <dbReference type="PROSITE-ProRule" id="PRU00110"/>
    </source>
</evidence>
<reference evidence="3" key="2">
    <citation type="submission" date="2020-09" db="EMBL/GenBank/DDBJ databases">
        <authorList>
            <person name="Sun Q."/>
            <person name="Kim S."/>
        </authorList>
    </citation>
    <scope>NUCLEOTIDE SEQUENCE</scope>
    <source>
        <strain evidence="3">KCTC 12988</strain>
    </source>
</reference>
<gene>
    <name evidence="3" type="ORF">GCM10007100_28600</name>
</gene>
<feature type="modified residue" description="Phosphohistidine" evidence="1">
    <location>
        <position position="58"/>
    </location>
</feature>
<proteinExistence type="predicted"/>
<sequence>MEEKLTVDFQQIEMLGGLACAEVKEILDDYLDSLDETLEGMSPHFASGDSGAVREEAHRLKGAAKMCGFVALGEQFEALENEAEAGRLPEFSPWSVTTKELAQATRRKMAEASSK</sequence>
<name>A0A918TRS3_9BACT</name>
<evidence type="ECO:0000313" key="4">
    <source>
        <dbReference type="Proteomes" id="UP000644507"/>
    </source>
</evidence>
<dbReference type="GO" id="GO:0004672">
    <property type="term" value="F:protein kinase activity"/>
    <property type="evidence" value="ECO:0007669"/>
    <property type="project" value="UniProtKB-ARBA"/>
</dbReference>
<comment type="caution">
    <text evidence="3">The sequence shown here is derived from an EMBL/GenBank/DDBJ whole genome shotgun (WGS) entry which is preliminary data.</text>
</comment>
<dbReference type="Gene3D" id="1.20.120.160">
    <property type="entry name" value="HPT domain"/>
    <property type="match status" value="1"/>
</dbReference>
<dbReference type="Pfam" id="PF01627">
    <property type="entry name" value="Hpt"/>
    <property type="match status" value="1"/>
</dbReference>
<dbReference type="InterPro" id="IPR036641">
    <property type="entry name" value="HPT_dom_sf"/>
</dbReference>
<dbReference type="EMBL" id="BMXI01000012">
    <property type="protein sequence ID" value="GHC59657.1"/>
    <property type="molecule type" value="Genomic_DNA"/>
</dbReference>
<keyword evidence="4" id="KW-1185">Reference proteome</keyword>